<reference evidence="1 2" key="1">
    <citation type="journal article" date="2018" name="Front. Plant Sci.">
        <title>Red Clover (Trifolium pratense) and Zigzag Clover (T. medium) - A Picture of Genomic Similarities and Differences.</title>
        <authorList>
            <person name="Dluhosova J."/>
            <person name="Istvanek J."/>
            <person name="Nedelnik J."/>
            <person name="Repkova J."/>
        </authorList>
    </citation>
    <scope>NUCLEOTIDE SEQUENCE [LARGE SCALE GENOMIC DNA]</scope>
    <source>
        <strain evidence="2">cv. 10/8</strain>
        <tissue evidence="1">Leaf</tissue>
    </source>
</reference>
<keyword evidence="2" id="KW-1185">Reference proteome</keyword>
<accession>A0A392P516</accession>
<name>A0A392P516_9FABA</name>
<evidence type="ECO:0000313" key="2">
    <source>
        <dbReference type="Proteomes" id="UP000265520"/>
    </source>
</evidence>
<dbReference type="AlphaFoldDB" id="A0A392P516"/>
<organism evidence="1 2">
    <name type="scientific">Trifolium medium</name>
    <dbReference type="NCBI Taxonomy" id="97028"/>
    <lineage>
        <taxon>Eukaryota</taxon>
        <taxon>Viridiplantae</taxon>
        <taxon>Streptophyta</taxon>
        <taxon>Embryophyta</taxon>
        <taxon>Tracheophyta</taxon>
        <taxon>Spermatophyta</taxon>
        <taxon>Magnoliopsida</taxon>
        <taxon>eudicotyledons</taxon>
        <taxon>Gunneridae</taxon>
        <taxon>Pentapetalae</taxon>
        <taxon>rosids</taxon>
        <taxon>fabids</taxon>
        <taxon>Fabales</taxon>
        <taxon>Fabaceae</taxon>
        <taxon>Papilionoideae</taxon>
        <taxon>50 kb inversion clade</taxon>
        <taxon>NPAAA clade</taxon>
        <taxon>Hologalegina</taxon>
        <taxon>IRL clade</taxon>
        <taxon>Trifolieae</taxon>
        <taxon>Trifolium</taxon>
    </lineage>
</organism>
<comment type="caution">
    <text evidence="1">The sequence shown here is derived from an EMBL/GenBank/DDBJ whole genome shotgun (WGS) entry which is preliminary data.</text>
</comment>
<dbReference type="Proteomes" id="UP000265520">
    <property type="component" value="Unassembled WGS sequence"/>
</dbReference>
<dbReference type="EMBL" id="LXQA010063238">
    <property type="protein sequence ID" value="MCI06834.1"/>
    <property type="molecule type" value="Genomic_DNA"/>
</dbReference>
<protein>
    <submittedName>
        <fullName evidence="1">Pentatricopeptide repeat-containing protein</fullName>
    </submittedName>
</protein>
<sequence length="170" mass="19482">MLRINRVIFFGDYEVEDDAHTFFTYASARSSWQAAELSSVMVSAACQQGSAADVVFALCQNEDYATIGRLATLFWSIWHNRNDKIWNDNVRRPTQVGRAAFDHWNEWFDVHMMRSNDDHDVPFSSTDQWEKPRIGWLKCNVDASFFVGSGKTTMSACFRNNSGEFIDGLT</sequence>
<evidence type="ECO:0000313" key="1">
    <source>
        <dbReference type="EMBL" id="MCI06834.1"/>
    </source>
</evidence>
<proteinExistence type="predicted"/>